<dbReference type="PANTHER" id="PTHR43167">
    <property type="entry name" value="PUTATIVE (AFU_ORTHOLOGUE AFUA_6G01830)-RELATED"/>
    <property type="match status" value="1"/>
</dbReference>
<evidence type="ECO:0000313" key="5">
    <source>
        <dbReference type="Proteomes" id="UP000276603"/>
    </source>
</evidence>
<keyword evidence="3" id="KW-0949">S-adenosyl-L-methionine</keyword>
<dbReference type="GO" id="GO:0032259">
    <property type="term" value="P:methylation"/>
    <property type="evidence" value="ECO:0007669"/>
    <property type="project" value="UniProtKB-KW"/>
</dbReference>
<organism evidence="4 5">
    <name type="scientific">Ulvibacterium marinum</name>
    <dbReference type="NCBI Taxonomy" id="2419782"/>
    <lineage>
        <taxon>Bacteria</taxon>
        <taxon>Pseudomonadati</taxon>
        <taxon>Bacteroidota</taxon>
        <taxon>Flavobacteriia</taxon>
        <taxon>Flavobacteriales</taxon>
        <taxon>Flavobacteriaceae</taxon>
        <taxon>Ulvibacterium</taxon>
    </lineage>
</organism>
<evidence type="ECO:0000256" key="1">
    <source>
        <dbReference type="ARBA" id="ARBA00022603"/>
    </source>
</evidence>
<dbReference type="OrthoDB" id="9799672at2"/>
<dbReference type="InterPro" id="IPR002935">
    <property type="entry name" value="SAM_O-MeTrfase"/>
</dbReference>
<proteinExistence type="predicted"/>
<gene>
    <name evidence="4" type="ORF">D7Z94_23485</name>
</gene>
<keyword evidence="1 4" id="KW-0489">Methyltransferase</keyword>
<keyword evidence="2 4" id="KW-0808">Transferase</keyword>
<accession>A0A3B0BX06</accession>
<protein>
    <submittedName>
        <fullName evidence="4">Methyltransferase domain-containing protein</fullName>
    </submittedName>
</protein>
<keyword evidence="5" id="KW-1185">Reference proteome</keyword>
<evidence type="ECO:0000256" key="3">
    <source>
        <dbReference type="ARBA" id="ARBA00022691"/>
    </source>
</evidence>
<dbReference type="CDD" id="cd02440">
    <property type="entry name" value="AdoMet_MTases"/>
    <property type="match status" value="1"/>
</dbReference>
<dbReference type="PANTHER" id="PTHR43167:SF1">
    <property type="entry name" value="PUTATIVE (AFU_ORTHOLOGUE AFUA_6G01830)-RELATED"/>
    <property type="match status" value="1"/>
</dbReference>
<dbReference type="GO" id="GO:0008171">
    <property type="term" value="F:O-methyltransferase activity"/>
    <property type="evidence" value="ECO:0007669"/>
    <property type="project" value="InterPro"/>
</dbReference>
<sequence>MQGNKISIKVVSGLTSFMLFLLVLNVQSQEIAPKTDLDKKVEAFLEDYEGKWRDMNIPASDGKLLYDIILKNGYTKGLEIGTSTGHSAIWIAWAFSKTGGKLITIDIDETRHKQALANLKEVGLSEYVDARLADAHKLVKELGVTFDFVFSDADKGWYINYFKDIAPKLKKGGCFTAHNVRPKNSGQRGMRGTGEYLEYVLGLDTFTTTVDNSGGGLAISYKN</sequence>
<dbReference type="AlphaFoldDB" id="A0A3B0BX06"/>
<dbReference type="EMBL" id="RBCJ01000006">
    <property type="protein sequence ID" value="RKN76754.1"/>
    <property type="molecule type" value="Genomic_DNA"/>
</dbReference>
<dbReference type="Pfam" id="PF01596">
    <property type="entry name" value="Methyltransf_3"/>
    <property type="match status" value="1"/>
</dbReference>
<evidence type="ECO:0000256" key="2">
    <source>
        <dbReference type="ARBA" id="ARBA00022679"/>
    </source>
</evidence>
<dbReference type="Gene3D" id="3.40.50.150">
    <property type="entry name" value="Vaccinia Virus protein VP39"/>
    <property type="match status" value="1"/>
</dbReference>
<evidence type="ECO:0000313" key="4">
    <source>
        <dbReference type="EMBL" id="RKN76754.1"/>
    </source>
</evidence>
<reference evidence="4 5" key="1">
    <citation type="submission" date="2018-10" db="EMBL/GenBank/DDBJ databases">
        <title>Ulvibacterium marinum gen. nov., sp. nov., a novel marine bacterium of the family Flavobacteriaceae, isolated from a culture of the green alga Ulva prolifera.</title>
        <authorList>
            <person name="Zhang Z."/>
        </authorList>
    </citation>
    <scope>NUCLEOTIDE SEQUENCE [LARGE SCALE GENOMIC DNA]</scope>
    <source>
        <strain evidence="4 5">CCMM003</strain>
    </source>
</reference>
<dbReference type="InterPro" id="IPR029063">
    <property type="entry name" value="SAM-dependent_MTases_sf"/>
</dbReference>
<dbReference type="RefSeq" id="WP_120714101.1">
    <property type="nucleotide sequence ID" value="NZ_RBCJ01000006.1"/>
</dbReference>
<dbReference type="PROSITE" id="PS51682">
    <property type="entry name" value="SAM_OMT_I"/>
    <property type="match status" value="1"/>
</dbReference>
<dbReference type="SUPFAM" id="SSF53335">
    <property type="entry name" value="S-adenosyl-L-methionine-dependent methyltransferases"/>
    <property type="match status" value="1"/>
</dbReference>
<name>A0A3B0BX06_9FLAO</name>
<dbReference type="Proteomes" id="UP000276603">
    <property type="component" value="Unassembled WGS sequence"/>
</dbReference>
<comment type="caution">
    <text evidence="4">The sequence shown here is derived from an EMBL/GenBank/DDBJ whole genome shotgun (WGS) entry which is preliminary data.</text>
</comment>